<name>A0ABV9EDN5_9ACTN</name>
<dbReference type="Proteomes" id="UP001595891">
    <property type="component" value="Unassembled WGS sequence"/>
</dbReference>
<evidence type="ECO:0000256" key="6">
    <source>
        <dbReference type="SAM" id="Phobius"/>
    </source>
</evidence>
<evidence type="ECO:0000256" key="1">
    <source>
        <dbReference type="ARBA" id="ARBA00004651"/>
    </source>
</evidence>
<dbReference type="NCBIfam" id="TIGR03954">
    <property type="entry name" value="integ_memb_HG"/>
    <property type="match status" value="1"/>
</dbReference>
<evidence type="ECO:0000256" key="4">
    <source>
        <dbReference type="ARBA" id="ARBA00022989"/>
    </source>
</evidence>
<keyword evidence="2" id="KW-1003">Cell membrane</keyword>
<evidence type="ECO:0000259" key="7">
    <source>
        <dbReference type="Pfam" id="PF12823"/>
    </source>
</evidence>
<feature type="transmembrane region" description="Helical" evidence="6">
    <location>
        <begin position="13"/>
        <end position="34"/>
    </location>
</feature>
<dbReference type="RefSeq" id="WP_262846668.1">
    <property type="nucleotide sequence ID" value="NZ_JANZYP010000050.1"/>
</dbReference>
<evidence type="ECO:0000256" key="3">
    <source>
        <dbReference type="ARBA" id="ARBA00022692"/>
    </source>
</evidence>
<sequence length="106" mass="11384">MIVVESALKPFRVMAYVVGCMLLALVAAMVLKYAFGNATPVAVVGPVHGFVYAVYLLTALNLGLKARWSWPYMLGVLLAGTIPFLSFVIERKVTQRVAEQAAAAPA</sequence>
<dbReference type="InterPro" id="IPR023845">
    <property type="entry name" value="DUF3817_TM"/>
</dbReference>
<evidence type="ECO:0000313" key="8">
    <source>
        <dbReference type="EMBL" id="MFC4586374.1"/>
    </source>
</evidence>
<keyword evidence="4 6" id="KW-1133">Transmembrane helix</keyword>
<feature type="domain" description="DUF3817" evidence="7">
    <location>
        <begin position="8"/>
        <end position="94"/>
    </location>
</feature>
<evidence type="ECO:0000313" key="9">
    <source>
        <dbReference type="Proteomes" id="UP001595891"/>
    </source>
</evidence>
<evidence type="ECO:0000256" key="5">
    <source>
        <dbReference type="ARBA" id="ARBA00023136"/>
    </source>
</evidence>
<comment type="caution">
    <text evidence="8">The sequence shown here is derived from an EMBL/GenBank/DDBJ whole genome shotgun (WGS) entry which is preliminary data.</text>
</comment>
<accession>A0ABV9EDN5</accession>
<keyword evidence="5 6" id="KW-0472">Membrane</keyword>
<protein>
    <submittedName>
        <fullName evidence="8">DUF3817 domain-containing protein</fullName>
    </submittedName>
</protein>
<dbReference type="EMBL" id="JBHSFN010000005">
    <property type="protein sequence ID" value="MFC4586374.1"/>
    <property type="molecule type" value="Genomic_DNA"/>
</dbReference>
<reference evidence="9" key="1">
    <citation type="journal article" date="2019" name="Int. J. Syst. Evol. Microbiol.">
        <title>The Global Catalogue of Microorganisms (GCM) 10K type strain sequencing project: providing services to taxonomists for standard genome sequencing and annotation.</title>
        <authorList>
            <consortium name="The Broad Institute Genomics Platform"/>
            <consortium name="The Broad Institute Genome Sequencing Center for Infectious Disease"/>
            <person name="Wu L."/>
            <person name="Ma J."/>
        </authorList>
    </citation>
    <scope>NUCLEOTIDE SEQUENCE [LARGE SCALE GENOMIC DNA]</scope>
    <source>
        <strain evidence="9">CCUG 49560</strain>
    </source>
</reference>
<dbReference type="Pfam" id="PF12823">
    <property type="entry name" value="DUF3817"/>
    <property type="match status" value="1"/>
</dbReference>
<dbReference type="PANTHER" id="PTHR40077">
    <property type="entry name" value="MEMBRANE PROTEIN-RELATED"/>
    <property type="match status" value="1"/>
</dbReference>
<comment type="subcellular location">
    <subcellularLocation>
        <location evidence="1">Cell membrane</location>
        <topology evidence="1">Multi-pass membrane protein</topology>
    </subcellularLocation>
</comment>
<keyword evidence="3 6" id="KW-0812">Transmembrane</keyword>
<feature type="transmembrane region" description="Helical" evidence="6">
    <location>
        <begin position="41"/>
        <end position="64"/>
    </location>
</feature>
<evidence type="ECO:0000256" key="2">
    <source>
        <dbReference type="ARBA" id="ARBA00022475"/>
    </source>
</evidence>
<organism evidence="8 9">
    <name type="scientific">Sphaerisporangium corydalis</name>
    <dbReference type="NCBI Taxonomy" id="1441875"/>
    <lineage>
        <taxon>Bacteria</taxon>
        <taxon>Bacillati</taxon>
        <taxon>Actinomycetota</taxon>
        <taxon>Actinomycetes</taxon>
        <taxon>Streptosporangiales</taxon>
        <taxon>Streptosporangiaceae</taxon>
        <taxon>Sphaerisporangium</taxon>
    </lineage>
</organism>
<proteinExistence type="predicted"/>
<feature type="transmembrane region" description="Helical" evidence="6">
    <location>
        <begin position="70"/>
        <end position="89"/>
    </location>
</feature>
<gene>
    <name evidence="8" type="ORF">ACFO8L_09840</name>
</gene>
<keyword evidence="9" id="KW-1185">Reference proteome</keyword>
<dbReference type="PANTHER" id="PTHR40077:SF2">
    <property type="entry name" value="MEMBRANE PROTEIN"/>
    <property type="match status" value="1"/>
</dbReference>